<dbReference type="AlphaFoldDB" id="A0A6B0RL52"/>
<name>A0A6B0RL52_9CETA</name>
<evidence type="ECO:0000256" key="1">
    <source>
        <dbReference type="SAM" id="MobiDB-lite"/>
    </source>
</evidence>
<organism evidence="2 3">
    <name type="scientific">Bos mutus</name>
    <name type="common">wild yak</name>
    <dbReference type="NCBI Taxonomy" id="72004"/>
    <lineage>
        <taxon>Eukaryota</taxon>
        <taxon>Metazoa</taxon>
        <taxon>Chordata</taxon>
        <taxon>Craniata</taxon>
        <taxon>Vertebrata</taxon>
        <taxon>Euteleostomi</taxon>
        <taxon>Mammalia</taxon>
        <taxon>Eutheria</taxon>
        <taxon>Laurasiatheria</taxon>
        <taxon>Artiodactyla</taxon>
        <taxon>Ruminantia</taxon>
        <taxon>Pecora</taxon>
        <taxon>Bovidae</taxon>
        <taxon>Bovinae</taxon>
        <taxon>Bos</taxon>
    </lineage>
</organism>
<sequence>MEPNSGGCRCVSSQVTVTDTSQQQREDGAVYSYILSISEFTSGFSLWSTRLIFLFSLPWHRNPRFPSLGGEALQRLPLTMPSHRPPSPRLPGTQEDSRSPWSPFCLAPRGVTLPYADGEEHSADRPGADLTMYPWNRSVDVIVLSSCLQMQEDSLGVHEGLKAPGHWLLVLEAQTGLVSQLLARALMFQLHAYHRCLISERDLLKAKVTYCLVFPVFQKVNPFSKNGELFHLRTESVKNLPGATFVPESVREQCEDRKESRISEILDLMEYDEYSECESLRVEQHQRTDLFLSGCVPSTQ</sequence>
<feature type="region of interest" description="Disordered" evidence="1">
    <location>
        <begin position="77"/>
        <end position="99"/>
    </location>
</feature>
<dbReference type="EMBL" id="VBQZ03000055">
    <property type="protein sequence ID" value="MXQ89427.1"/>
    <property type="molecule type" value="Genomic_DNA"/>
</dbReference>
<dbReference type="Proteomes" id="UP000322234">
    <property type="component" value="Unassembled WGS sequence"/>
</dbReference>
<accession>A0A6B0RL52</accession>
<comment type="caution">
    <text evidence="2">The sequence shown here is derived from an EMBL/GenBank/DDBJ whole genome shotgun (WGS) entry which is preliminary data.</text>
</comment>
<gene>
    <name evidence="2" type="ORF">E5288_WYG000931</name>
</gene>
<evidence type="ECO:0000313" key="3">
    <source>
        <dbReference type="Proteomes" id="UP000322234"/>
    </source>
</evidence>
<keyword evidence="3" id="KW-1185">Reference proteome</keyword>
<proteinExistence type="predicted"/>
<reference evidence="2" key="1">
    <citation type="submission" date="2019-10" db="EMBL/GenBank/DDBJ databases">
        <title>The sequence and de novo assembly of the wild yak genome.</title>
        <authorList>
            <person name="Liu Y."/>
        </authorList>
    </citation>
    <scope>NUCLEOTIDE SEQUENCE [LARGE SCALE GENOMIC DNA]</scope>
    <source>
        <strain evidence="2">WY2019</strain>
    </source>
</reference>
<protein>
    <submittedName>
        <fullName evidence="2">Uncharacterized protein</fullName>
    </submittedName>
</protein>
<evidence type="ECO:0000313" key="2">
    <source>
        <dbReference type="EMBL" id="MXQ89427.1"/>
    </source>
</evidence>